<gene>
    <name evidence="2" type="ORF">ElyMa_005989000</name>
</gene>
<keyword evidence="3" id="KW-1185">Reference proteome</keyword>
<name>A0AAV4GE71_9GAST</name>
<evidence type="ECO:0000259" key="1">
    <source>
        <dbReference type="Pfam" id="PF17919"/>
    </source>
</evidence>
<dbReference type="PANTHER" id="PTHR37984:SF8">
    <property type="entry name" value="CCHC-TYPE DOMAIN-CONTAINING PROTEIN"/>
    <property type="match status" value="1"/>
</dbReference>
<accession>A0AAV4GE71</accession>
<dbReference type="Pfam" id="PF17919">
    <property type="entry name" value="RT_RNaseH_2"/>
    <property type="match status" value="1"/>
</dbReference>
<organism evidence="2 3">
    <name type="scientific">Elysia marginata</name>
    <dbReference type="NCBI Taxonomy" id="1093978"/>
    <lineage>
        <taxon>Eukaryota</taxon>
        <taxon>Metazoa</taxon>
        <taxon>Spiralia</taxon>
        <taxon>Lophotrochozoa</taxon>
        <taxon>Mollusca</taxon>
        <taxon>Gastropoda</taxon>
        <taxon>Heterobranchia</taxon>
        <taxon>Euthyneura</taxon>
        <taxon>Panpulmonata</taxon>
        <taxon>Sacoglossa</taxon>
        <taxon>Placobranchoidea</taxon>
        <taxon>Plakobranchidae</taxon>
        <taxon>Elysia</taxon>
    </lineage>
</organism>
<protein>
    <submittedName>
        <fullName evidence="2">Retrovirus-related Pol polyprotein from</fullName>
    </submittedName>
</protein>
<proteinExistence type="predicted"/>
<dbReference type="InterPro" id="IPR043502">
    <property type="entry name" value="DNA/RNA_pol_sf"/>
</dbReference>
<dbReference type="InterPro" id="IPR050951">
    <property type="entry name" value="Retrovirus_Pol_polyprotein"/>
</dbReference>
<reference evidence="2 3" key="1">
    <citation type="journal article" date="2021" name="Elife">
        <title>Chloroplast acquisition without the gene transfer in kleptoplastic sea slugs, Plakobranchus ocellatus.</title>
        <authorList>
            <person name="Maeda T."/>
            <person name="Takahashi S."/>
            <person name="Yoshida T."/>
            <person name="Shimamura S."/>
            <person name="Takaki Y."/>
            <person name="Nagai Y."/>
            <person name="Toyoda A."/>
            <person name="Suzuki Y."/>
            <person name="Arimoto A."/>
            <person name="Ishii H."/>
            <person name="Satoh N."/>
            <person name="Nishiyama T."/>
            <person name="Hasebe M."/>
            <person name="Maruyama T."/>
            <person name="Minagawa J."/>
            <person name="Obokata J."/>
            <person name="Shigenobu S."/>
        </authorList>
    </citation>
    <scope>NUCLEOTIDE SEQUENCE [LARGE SCALE GENOMIC DNA]</scope>
</reference>
<dbReference type="AlphaFoldDB" id="A0AAV4GE71"/>
<dbReference type="SUPFAM" id="SSF56672">
    <property type="entry name" value="DNA/RNA polymerases"/>
    <property type="match status" value="1"/>
</dbReference>
<evidence type="ECO:0000313" key="3">
    <source>
        <dbReference type="Proteomes" id="UP000762676"/>
    </source>
</evidence>
<evidence type="ECO:0000313" key="2">
    <source>
        <dbReference type="EMBL" id="GFR84068.1"/>
    </source>
</evidence>
<dbReference type="EMBL" id="BMAT01012045">
    <property type="protein sequence ID" value="GFR84068.1"/>
    <property type="molecule type" value="Genomic_DNA"/>
</dbReference>
<dbReference type="PANTHER" id="PTHR37984">
    <property type="entry name" value="PROTEIN CBG26694"/>
    <property type="match status" value="1"/>
</dbReference>
<comment type="caution">
    <text evidence="2">The sequence shown here is derived from an EMBL/GenBank/DDBJ whole genome shotgun (WGS) entry which is preliminary data.</text>
</comment>
<sequence>MQLRKKVVTYMGRKIRPEESPSHTCQHLKTRDTEKSRNFKLPDSLYTKYVNSNSILEKPTEKEWNHQQEKALRDMSLSADAVLKLYNSNQPLKIQCDASSTGLGASLMQDGQPVAYVSRVLTECEKR</sequence>
<feature type="domain" description="Reverse transcriptase/retrotransposon-derived protein RNase H-like" evidence="1">
    <location>
        <begin position="64"/>
        <end position="127"/>
    </location>
</feature>
<dbReference type="Proteomes" id="UP000762676">
    <property type="component" value="Unassembled WGS sequence"/>
</dbReference>
<dbReference type="InterPro" id="IPR041577">
    <property type="entry name" value="RT_RNaseH_2"/>
</dbReference>